<dbReference type="GO" id="GO:0016020">
    <property type="term" value="C:membrane"/>
    <property type="evidence" value="ECO:0007669"/>
    <property type="project" value="UniProtKB-SubCell"/>
</dbReference>
<dbReference type="PANTHER" id="PTHR34590:SF15">
    <property type="entry name" value="PROTEIN KINASE DOMAIN-CONTAINING PROTEIN"/>
    <property type="match status" value="1"/>
</dbReference>
<name>A0A2K3LK49_TRIPR</name>
<evidence type="ECO:0000256" key="2">
    <source>
        <dbReference type="ARBA" id="ARBA00022527"/>
    </source>
</evidence>
<evidence type="ECO:0000313" key="13">
    <source>
        <dbReference type="Proteomes" id="UP000236291"/>
    </source>
</evidence>
<evidence type="ECO:0000256" key="7">
    <source>
        <dbReference type="ARBA" id="ARBA00022840"/>
    </source>
</evidence>
<keyword evidence="12" id="KW-0418">Kinase</keyword>
<gene>
    <name evidence="12" type="ORF">L195_g034906</name>
</gene>
<evidence type="ECO:0000256" key="3">
    <source>
        <dbReference type="ARBA" id="ARBA00022679"/>
    </source>
</evidence>
<proteinExistence type="predicted"/>
<keyword evidence="4" id="KW-0812">Transmembrane</keyword>
<evidence type="ECO:0000256" key="9">
    <source>
        <dbReference type="ARBA" id="ARBA00023136"/>
    </source>
</evidence>
<keyword evidence="10" id="KW-0325">Glycoprotein</keyword>
<organism evidence="12 13">
    <name type="scientific">Trifolium pratense</name>
    <name type="common">Red clover</name>
    <dbReference type="NCBI Taxonomy" id="57577"/>
    <lineage>
        <taxon>Eukaryota</taxon>
        <taxon>Viridiplantae</taxon>
        <taxon>Streptophyta</taxon>
        <taxon>Embryophyta</taxon>
        <taxon>Tracheophyta</taxon>
        <taxon>Spermatophyta</taxon>
        <taxon>Magnoliopsida</taxon>
        <taxon>eudicotyledons</taxon>
        <taxon>Gunneridae</taxon>
        <taxon>Pentapetalae</taxon>
        <taxon>rosids</taxon>
        <taxon>fabids</taxon>
        <taxon>Fabales</taxon>
        <taxon>Fabaceae</taxon>
        <taxon>Papilionoideae</taxon>
        <taxon>50 kb inversion clade</taxon>
        <taxon>NPAAA clade</taxon>
        <taxon>Hologalegina</taxon>
        <taxon>IRL clade</taxon>
        <taxon>Trifolieae</taxon>
        <taxon>Trifolium</taxon>
    </lineage>
</organism>
<keyword evidence="2" id="KW-0723">Serine/threonine-protein kinase</keyword>
<dbReference type="Proteomes" id="UP000236291">
    <property type="component" value="Unassembled WGS sequence"/>
</dbReference>
<feature type="domain" description="Malectin-like" evidence="11">
    <location>
        <begin position="21"/>
        <end position="130"/>
    </location>
</feature>
<dbReference type="EMBL" id="ASHM01035015">
    <property type="protein sequence ID" value="PNX78924.1"/>
    <property type="molecule type" value="Genomic_DNA"/>
</dbReference>
<dbReference type="ExpressionAtlas" id="A0A2K3LK49">
    <property type="expression patterns" value="baseline"/>
</dbReference>
<sequence>MPSFLYYTNLDDINYHLKSLDLDNTEYQVRNSKALETVYRVNVGDNQVPPSNDTGMFRNWDNDYPLYLEKQYPQSVSSDFGEHLNYLKNNVPNYTAPEAVYLTARTYGLNVKEDYNVTWNFEVDSTFTYM</sequence>
<dbReference type="Gene3D" id="2.60.120.430">
    <property type="entry name" value="Galactose-binding lectin"/>
    <property type="match status" value="1"/>
</dbReference>
<evidence type="ECO:0000256" key="6">
    <source>
        <dbReference type="ARBA" id="ARBA00022741"/>
    </source>
</evidence>
<dbReference type="GO" id="GO:0004674">
    <property type="term" value="F:protein serine/threonine kinase activity"/>
    <property type="evidence" value="ECO:0007669"/>
    <property type="project" value="UniProtKB-KW"/>
</dbReference>
<dbReference type="STRING" id="57577.A0A2K3LK49"/>
<reference evidence="12 13" key="2">
    <citation type="journal article" date="2017" name="Front. Plant Sci.">
        <title>Gene Classification and Mining of Molecular Markers Useful in Red Clover (Trifolium pratense) Breeding.</title>
        <authorList>
            <person name="Istvanek J."/>
            <person name="Dluhosova J."/>
            <person name="Dluhos P."/>
            <person name="Patkova L."/>
            <person name="Nedelnik J."/>
            <person name="Repkova J."/>
        </authorList>
    </citation>
    <scope>NUCLEOTIDE SEQUENCE [LARGE SCALE GENOMIC DNA]</scope>
    <source>
        <strain evidence="13">cv. Tatra</strain>
        <tissue evidence="12">Young leaves</tissue>
    </source>
</reference>
<dbReference type="InterPro" id="IPR045272">
    <property type="entry name" value="ANXUR1/2-like"/>
</dbReference>
<comment type="caution">
    <text evidence="12">The sequence shown here is derived from an EMBL/GenBank/DDBJ whole genome shotgun (WGS) entry which is preliminary data.</text>
</comment>
<dbReference type="AlphaFoldDB" id="A0A2K3LK49"/>
<evidence type="ECO:0000256" key="5">
    <source>
        <dbReference type="ARBA" id="ARBA00022729"/>
    </source>
</evidence>
<dbReference type="InterPro" id="IPR024788">
    <property type="entry name" value="Malectin-like_Carb-bd_dom"/>
</dbReference>
<keyword evidence="8" id="KW-1133">Transmembrane helix</keyword>
<dbReference type="GO" id="GO:0004714">
    <property type="term" value="F:transmembrane receptor protein tyrosine kinase activity"/>
    <property type="evidence" value="ECO:0007669"/>
    <property type="project" value="InterPro"/>
</dbReference>
<comment type="subcellular location">
    <subcellularLocation>
        <location evidence="1">Membrane</location>
        <topology evidence="1">Single-pass type I membrane protein</topology>
    </subcellularLocation>
</comment>
<evidence type="ECO:0000256" key="4">
    <source>
        <dbReference type="ARBA" id="ARBA00022692"/>
    </source>
</evidence>
<keyword evidence="9" id="KW-0472">Membrane</keyword>
<keyword evidence="7" id="KW-0067">ATP-binding</keyword>
<evidence type="ECO:0000259" key="11">
    <source>
        <dbReference type="Pfam" id="PF12819"/>
    </source>
</evidence>
<dbReference type="PANTHER" id="PTHR34590">
    <property type="entry name" value="OS03G0124300 PROTEIN-RELATED"/>
    <property type="match status" value="1"/>
</dbReference>
<keyword evidence="3" id="KW-0808">Transferase</keyword>
<dbReference type="GO" id="GO:0005524">
    <property type="term" value="F:ATP binding"/>
    <property type="evidence" value="ECO:0007669"/>
    <property type="project" value="UniProtKB-KW"/>
</dbReference>
<dbReference type="Pfam" id="PF12819">
    <property type="entry name" value="Malectin_like"/>
    <property type="match status" value="1"/>
</dbReference>
<evidence type="ECO:0000256" key="8">
    <source>
        <dbReference type="ARBA" id="ARBA00022989"/>
    </source>
</evidence>
<evidence type="ECO:0000313" key="12">
    <source>
        <dbReference type="EMBL" id="PNX78924.1"/>
    </source>
</evidence>
<evidence type="ECO:0000256" key="1">
    <source>
        <dbReference type="ARBA" id="ARBA00004479"/>
    </source>
</evidence>
<keyword evidence="5" id="KW-0732">Signal</keyword>
<evidence type="ECO:0000256" key="10">
    <source>
        <dbReference type="ARBA" id="ARBA00023180"/>
    </source>
</evidence>
<protein>
    <submittedName>
        <fullName evidence="12">Receptor-like protein kinase FERONIA-like protein</fullName>
    </submittedName>
</protein>
<reference evidence="12 13" key="1">
    <citation type="journal article" date="2014" name="Am. J. Bot.">
        <title>Genome assembly and annotation for red clover (Trifolium pratense; Fabaceae).</title>
        <authorList>
            <person name="Istvanek J."/>
            <person name="Jaros M."/>
            <person name="Krenek A."/>
            <person name="Repkova J."/>
        </authorList>
    </citation>
    <scope>NUCLEOTIDE SEQUENCE [LARGE SCALE GENOMIC DNA]</scope>
    <source>
        <strain evidence="13">cv. Tatra</strain>
        <tissue evidence="12">Young leaves</tissue>
    </source>
</reference>
<feature type="non-terminal residue" evidence="12">
    <location>
        <position position="130"/>
    </location>
</feature>
<keyword evidence="6" id="KW-0547">Nucleotide-binding</keyword>
<accession>A0A2K3LK49</accession>
<keyword evidence="12" id="KW-0675">Receptor</keyword>